<feature type="domain" description="Nudix hydrolase" evidence="5">
    <location>
        <begin position="17"/>
        <end position="147"/>
    </location>
</feature>
<protein>
    <submittedName>
        <fullName evidence="6">8-oxo-dGTP pyrophosphatase MutT (NUDIX family)</fullName>
    </submittedName>
</protein>
<evidence type="ECO:0000313" key="6">
    <source>
        <dbReference type="EMBL" id="TWI34458.1"/>
    </source>
</evidence>
<name>A0A562NQJ3_9RHOB</name>
<dbReference type="GO" id="GO:0034432">
    <property type="term" value="F:bis(5'-adenosyl)-pentaphosphatase activity"/>
    <property type="evidence" value="ECO:0007669"/>
    <property type="project" value="TreeGrafter"/>
</dbReference>
<evidence type="ECO:0000256" key="1">
    <source>
        <dbReference type="ARBA" id="ARBA00001946"/>
    </source>
</evidence>
<dbReference type="AlphaFoldDB" id="A0A562NQJ3"/>
<reference evidence="6 7" key="1">
    <citation type="journal article" date="2015" name="Stand. Genomic Sci.">
        <title>Genomic Encyclopedia of Bacterial and Archaeal Type Strains, Phase III: the genomes of soil and plant-associated and newly described type strains.</title>
        <authorList>
            <person name="Whitman W.B."/>
            <person name="Woyke T."/>
            <person name="Klenk H.P."/>
            <person name="Zhou Y."/>
            <person name="Lilburn T.G."/>
            <person name="Beck B.J."/>
            <person name="De Vos P."/>
            <person name="Vandamme P."/>
            <person name="Eisen J.A."/>
            <person name="Garrity G."/>
            <person name="Hugenholtz P."/>
            <person name="Kyrpides N.C."/>
        </authorList>
    </citation>
    <scope>NUCLEOTIDE SEQUENCE [LARGE SCALE GENOMIC DNA]</scope>
    <source>
        <strain evidence="6 7">CGMCC 1.5364</strain>
    </source>
</reference>
<proteinExistence type="predicted"/>
<evidence type="ECO:0000256" key="2">
    <source>
        <dbReference type="ARBA" id="ARBA00022723"/>
    </source>
</evidence>
<dbReference type="PROSITE" id="PS51462">
    <property type="entry name" value="NUDIX"/>
    <property type="match status" value="1"/>
</dbReference>
<dbReference type="EMBL" id="VLKU01000005">
    <property type="protein sequence ID" value="TWI34458.1"/>
    <property type="molecule type" value="Genomic_DNA"/>
</dbReference>
<dbReference type="GO" id="GO:1901909">
    <property type="term" value="P:diadenosine hexaphosphate catabolic process"/>
    <property type="evidence" value="ECO:0007669"/>
    <property type="project" value="TreeGrafter"/>
</dbReference>
<dbReference type="GO" id="GO:1901907">
    <property type="term" value="P:diadenosine pentaphosphate catabolic process"/>
    <property type="evidence" value="ECO:0007669"/>
    <property type="project" value="TreeGrafter"/>
</dbReference>
<dbReference type="GO" id="GO:0034431">
    <property type="term" value="F:bis(5'-adenosyl)-hexaphosphatase activity"/>
    <property type="evidence" value="ECO:0007669"/>
    <property type="project" value="TreeGrafter"/>
</dbReference>
<dbReference type="PANTHER" id="PTHR12629:SF0">
    <property type="entry name" value="DIPHOSPHOINOSITOL-POLYPHOSPHATE DIPHOSPHATASE"/>
    <property type="match status" value="1"/>
</dbReference>
<organism evidence="6 7">
    <name type="scientific">Paracoccus sulfuroxidans</name>
    <dbReference type="NCBI Taxonomy" id="384678"/>
    <lineage>
        <taxon>Bacteria</taxon>
        <taxon>Pseudomonadati</taxon>
        <taxon>Pseudomonadota</taxon>
        <taxon>Alphaproteobacteria</taxon>
        <taxon>Rhodobacterales</taxon>
        <taxon>Paracoccaceae</taxon>
        <taxon>Paracoccus</taxon>
    </lineage>
</organism>
<dbReference type="Pfam" id="PF00293">
    <property type="entry name" value="NUDIX"/>
    <property type="match status" value="1"/>
</dbReference>
<keyword evidence="4" id="KW-0460">Magnesium</keyword>
<dbReference type="Proteomes" id="UP000316225">
    <property type="component" value="Unassembled WGS sequence"/>
</dbReference>
<dbReference type="RefSeq" id="WP_338419467.1">
    <property type="nucleotide sequence ID" value="NZ_VLKU01000005.1"/>
</dbReference>
<dbReference type="GO" id="GO:0008486">
    <property type="term" value="F:diphosphoinositol-polyphosphate diphosphatase activity"/>
    <property type="evidence" value="ECO:0007669"/>
    <property type="project" value="TreeGrafter"/>
</dbReference>
<dbReference type="GO" id="GO:0071543">
    <property type="term" value="P:diphosphoinositol polyphosphate metabolic process"/>
    <property type="evidence" value="ECO:0007669"/>
    <property type="project" value="TreeGrafter"/>
</dbReference>
<evidence type="ECO:0000259" key="5">
    <source>
        <dbReference type="PROSITE" id="PS51462"/>
    </source>
</evidence>
<dbReference type="GO" id="GO:0000298">
    <property type="term" value="F:endopolyphosphatase activity"/>
    <property type="evidence" value="ECO:0007669"/>
    <property type="project" value="TreeGrafter"/>
</dbReference>
<keyword evidence="2" id="KW-0479">Metal-binding</keyword>
<keyword evidence="3" id="KW-0378">Hydrolase</keyword>
<dbReference type="GO" id="GO:0046872">
    <property type="term" value="F:metal ion binding"/>
    <property type="evidence" value="ECO:0007669"/>
    <property type="project" value="UniProtKB-KW"/>
</dbReference>
<dbReference type="InterPro" id="IPR047198">
    <property type="entry name" value="DDP-like_NUDIX"/>
</dbReference>
<dbReference type="InterPro" id="IPR000086">
    <property type="entry name" value="NUDIX_hydrolase_dom"/>
</dbReference>
<dbReference type="PANTHER" id="PTHR12629">
    <property type="entry name" value="DIPHOSPHOINOSITOL POLYPHOSPHATE PHOSPHOHYDROLASE"/>
    <property type="match status" value="1"/>
</dbReference>
<dbReference type="InterPro" id="IPR015797">
    <property type="entry name" value="NUDIX_hydrolase-like_dom_sf"/>
</dbReference>
<dbReference type="GO" id="GO:0005737">
    <property type="term" value="C:cytoplasm"/>
    <property type="evidence" value="ECO:0007669"/>
    <property type="project" value="TreeGrafter"/>
</dbReference>
<dbReference type="SUPFAM" id="SSF55811">
    <property type="entry name" value="Nudix"/>
    <property type="match status" value="1"/>
</dbReference>
<accession>A0A562NQJ3</accession>
<sequence>MSRHFRTIFARMLGLRPPAMQVAALCICPETSRVLLITSRGTGRWIIPKGWPMAGRTLAQAAMQEAWEESGVQGEVSETPIGRYHYDKEQDRSFAIPVDVRVFPVRVSALADDFPEASQRTRKWFTPAEAAELVDESGLKQLLRSLKASSVP</sequence>
<comment type="caution">
    <text evidence="6">The sequence shown here is derived from an EMBL/GenBank/DDBJ whole genome shotgun (WGS) entry which is preliminary data.</text>
</comment>
<evidence type="ECO:0000313" key="7">
    <source>
        <dbReference type="Proteomes" id="UP000316225"/>
    </source>
</evidence>
<evidence type="ECO:0000256" key="3">
    <source>
        <dbReference type="ARBA" id="ARBA00022801"/>
    </source>
</evidence>
<keyword evidence="7" id="KW-1185">Reference proteome</keyword>
<dbReference type="Gene3D" id="3.90.79.10">
    <property type="entry name" value="Nucleoside Triphosphate Pyrophosphohydrolase"/>
    <property type="match status" value="1"/>
</dbReference>
<dbReference type="CDD" id="cd04666">
    <property type="entry name" value="NUDIX_DIPP2_like_Nudt4"/>
    <property type="match status" value="1"/>
</dbReference>
<comment type="cofactor">
    <cofactor evidence="1">
        <name>Mg(2+)</name>
        <dbReference type="ChEBI" id="CHEBI:18420"/>
    </cofactor>
</comment>
<evidence type="ECO:0000256" key="4">
    <source>
        <dbReference type="ARBA" id="ARBA00022842"/>
    </source>
</evidence>
<gene>
    <name evidence="6" type="ORF">IQ24_01976</name>
</gene>
<dbReference type="GO" id="GO:1901911">
    <property type="term" value="P:adenosine 5'-(hexahydrogen pentaphosphate) catabolic process"/>
    <property type="evidence" value="ECO:0007669"/>
    <property type="project" value="TreeGrafter"/>
</dbReference>